<evidence type="ECO:0000256" key="6">
    <source>
        <dbReference type="ARBA" id="ARBA00023012"/>
    </source>
</evidence>
<evidence type="ECO:0000259" key="11">
    <source>
        <dbReference type="PROSITE" id="PS50110"/>
    </source>
</evidence>
<dbReference type="CDD" id="cd00082">
    <property type="entry name" value="HisKA"/>
    <property type="match status" value="1"/>
</dbReference>
<dbReference type="SUPFAM" id="SSF55874">
    <property type="entry name" value="ATPase domain of HSP90 chaperone/DNA topoisomerase II/histidine kinase"/>
    <property type="match status" value="1"/>
</dbReference>
<evidence type="ECO:0000256" key="2">
    <source>
        <dbReference type="ARBA" id="ARBA00012438"/>
    </source>
</evidence>
<dbReference type="PROSITE" id="PS50110">
    <property type="entry name" value="RESPONSE_REGULATORY"/>
    <property type="match status" value="1"/>
</dbReference>
<evidence type="ECO:0000256" key="1">
    <source>
        <dbReference type="ARBA" id="ARBA00000085"/>
    </source>
</evidence>
<keyword evidence="9" id="KW-1133">Transmembrane helix</keyword>
<evidence type="ECO:0000256" key="3">
    <source>
        <dbReference type="ARBA" id="ARBA00022553"/>
    </source>
</evidence>
<dbReference type="Pfam" id="PF00512">
    <property type="entry name" value="HisKA"/>
    <property type="match status" value="1"/>
</dbReference>
<feature type="domain" description="Histidine kinase" evidence="10">
    <location>
        <begin position="516"/>
        <end position="770"/>
    </location>
</feature>
<feature type="domain" description="Response regulatory" evidence="11">
    <location>
        <begin position="1066"/>
        <end position="1212"/>
    </location>
</feature>
<dbReference type="CDD" id="cd17546">
    <property type="entry name" value="REC_hyHK_CKI1_RcsC-like"/>
    <property type="match status" value="1"/>
</dbReference>
<evidence type="ECO:0000256" key="5">
    <source>
        <dbReference type="ARBA" id="ARBA00022777"/>
    </source>
</evidence>
<dbReference type="InterPro" id="IPR050736">
    <property type="entry name" value="Sensor_HK_Regulatory"/>
</dbReference>
<dbReference type="PROSITE" id="PS50109">
    <property type="entry name" value="HIS_KIN"/>
    <property type="match status" value="1"/>
</dbReference>
<evidence type="ECO:0000256" key="8">
    <source>
        <dbReference type="SAM" id="MobiDB-lite"/>
    </source>
</evidence>
<dbReference type="SMART" id="SM00448">
    <property type="entry name" value="REC"/>
    <property type="match status" value="1"/>
</dbReference>
<accession>A0AAF0Q589</accession>
<dbReference type="PRINTS" id="PR00344">
    <property type="entry name" value="BCTRLSENSOR"/>
</dbReference>
<dbReference type="InterPro" id="IPR003594">
    <property type="entry name" value="HATPase_dom"/>
</dbReference>
<evidence type="ECO:0000256" key="9">
    <source>
        <dbReference type="SAM" id="Phobius"/>
    </source>
</evidence>
<feature type="transmembrane region" description="Helical" evidence="9">
    <location>
        <begin position="82"/>
        <end position="106"/>
    </location>
</feature>
<dbReference type="InterPro" id="IPR001789">
    <property type="entry name" value="Sig_transdc_resp-reg_receiver"/>
</dbReference>
<evidence type="ECO:0000256" key="4">
    <source>
        <dbReference type="ARBA" id="ARBA00022679"/>
    </source>
</evidence>
<dbReference type="AlphaFoldDB" id="A0AAF0Q589"/>
<dbReference type="Gene3D" id="1.10.287.130">
    <property type="match status" value="1"/>
</dbReference>
<dbReference type="Gene3D" id="3.40.50.2300">
    <property type="match status" value="1"/>
</dbReference>
<dbReference type="Proteomes" id="UP001234989">
    <property type="component" value="Chromosome 2"/>
</dbReference>
<dbReference type="InterPro" id="IPR005467">
    <property type="entry name" value="His_kinase_dom"/>
</dbReference>
<feature type="modified residue" description="4-aspartylphosphate" evidence="7">
    <location>
        <position position="1143"/>
    </location>
</feature>
<feature type="transmembrane region" description="Helical" evidence="9">
    <location>
        <begin position="458"/>
        <end position="479"/>
    </location>
</feature>
<keyword evidence="13" id="KW-1185">Reference proteome</keyword>
<dbReference type="EMBL" id="CP133613">
    <property type="protein sequence ID" value="WMV16608.1"/>
    <property type="molecule type" value="Genomic_DNA"/>
</dbReference>
<dbReference type="SMART" id="SM00387">
    <property type="entry name" value="HATPase_c"/>
    <property type="match status" value="1"/>
</dbReference>
<keyword evidence="4" id="KW-0808">Transferase</keyword>
<dbReference type="EC" id="2.7.13.3" evidence="2"/>
<evidence type="ECO:0000256" key="7">
    <source>
        <dbReference type="PROSITE-ProRule" id="PRU00169"/>
    </source>
</evidence>
<reference evidence="12" key="1">
    <citation type="submission" date="2023-08" db="EMBL/GenBank/DDBJ databases">
        <title>A de novo genome assembly of Solanum verrucosum Schlechtendal, a Mexican diploid species geographically isolated from the other diploid A-genome species in potato relatives.</title>
        <authorList>
            <person name="Hosaka K."/>
        </authorList>
    </citation>
    <scope>NUCLEOTIDE SEQUENCE</scope>
    <source>
        <tissue evidence="12">Young leaves</tissue>
    </source>
</reference>
<sequence>MAHNKATYGTTTTLSIESPSPPITPKGSLPERILSKMFGFADFSKRNQSPSRSGNGTPRNYQVDEELPFDSSICHSSYRGVFVVRLAIMVMLAILIGMLTLLTWHFTRVYTTKSLNTLAFGLRHELLQRPILRMWNILNSTVEITTAQVKLSEYVIRKYSKPVDQAQQVEQLYESMKDVTWALFASRKALNSLTINYKNGFVQAFHRDHRSNNTFYIYSDLANYSISNTYDVNLLSSRQGWNDQTIHNNISAIWYREPLDPSTGERNGKRSIIPPDELINIAGISQVPDGAASWHVAVSKYTDSPLLSAALPVWDPSNKTIVAVVGVTTALYSVGQLMKEIVEFHSGHIYLTSQEGWLLATSTNSPLLMNTTKGPKLMMAIDSEDPVIRSGAECLQKEYGKRLPPSQEVHIENAKLGNQLYYIDSFYLQLKRLPMVGVIIIPRKYIMGKVDERAIKTLVILISASICILIIGCVCIFVLTDGVSKEMKLRAELISQLDARRKAEASSNYKSQFLANMSHELRTPMAAVIGLLDILISDGFLTNEQYATITQIRKCSTALLRLLNNILDLSKVESGKLVLEETEFDLARELEGLVDMFSVQCINHNVETVLDLSDDMPKLVKGDSARVVQIFANLISNSLKFTTSGYIILRGWCGSARGGNFPLNQKDSWSAPKVKLKRQESQGKKFSKKDNKIILWFEVEDSGCGIDPSKWESVFESFEQADPSTTRLHGGTGLGLCIVRTLVNKMGGEIKVVKKNGPGTVMQLCLQLNCPAEVAGQHCQFSFEEHKMRVLLALNGKMGRVIMSQWLKRNGVHTWGASDWNELTQILQGISISKGYLQDTPCECLDPEDLSIQDPNASSPFVIVVDIGILDLSTSIWKEQLNFLDKYHGRAKFAWILYHDTSSTIKMELRRRRHLLMVNRPLYKGKMIQILEAIIKEKTLELQSFGNAPAEGDSHECLEIDPNHSDIACSDDSDKSDNGNDKCANAFLSEKKRDENFVKASLSHYGTLNNYFIDFNSVDLEENAPDRTHLGQTRDGEHNLTSTATKEVTNACSNKVAGQKSLAGLCILLAEDTPVLQRVATIMLEKLGAKVVVVGDGLQAVEALKPVLNSDECRNESLQEDDNTITSQAEGSYSLPYDLILMDCQMPKMDGYEATKAIRRSEMGTGTHIPIVALTAHAMSSDEAKCLQVGMDAYLTKPIDSKLMVSTILSLTKRKASPSYLFIKKRKKETNKQNGELRKLMSLKQSFN</sequence>
<dbReference type="InterPro" id="IPR036890">
    <property type="entry name" value="HATPase_C_sf"/>
</dbReference>
<evidence type="ECO:0000313" key="13">
    <source>
        <dbReference type="Proteomes" id="UP001234989"/>
    </source>
</evidence>
<dbReference type="FunFam" id="1.10.287.130:FF:000025">
    <property type="entry name" value="Histidine kinase 1-like protein"/>
    <property type="match status" value="1"/>
</dbReference>
<dbReference type="InterPro" id="IPR004358">
    <property type="entry name" value="Sig_transdc_His_kin-like_C"/>
</dbReference>
<evidence type="ECO:0000313" key="12">
    <source>
        <dbReference type="EMBL" id="WMV16608.1"/>
    </source>
</evidence>
<feature type="region of interest" description="Disordered" evidence="8">
    <location>
        <begin position="1"/>
        <end position="25"/>
    </location>
</feature>
<proteinExistence type="predicted"/>
<comment type="catalytic activity">
    <reaction evidence="1">
        <text>ATP + protein L-histidine = ADP + protein N-phospho-L-histidine.</text>
        <dbReference type="EC" id="2.7.13.3"/>
    </reaction>
</comment>
<dbReference type="GO" id="GO:0000155">
    <property type="term" value="F:phosphorelay sensor kinase activity"/>
    <property type="evidence" value="ECO:0007669"/>
    <property type="project" value="InterPro"/>
</dbReference>
<keyword evidence="6" id="KW-0902">Two-component regulatory system</keyword>
<keyword evidence="3 7" id="KW-0597">Phosphoprotein</keyword>
<name>A0AAF0Q589_SOLVR</name>
<dbReference type="SMART" id="SM00388">
    <property type="entry name" value="HisKA"/>
    <property type="match status" value="1"/>
</dbReference>
<gene>
    <name evidence="12" type="ORF">MTR67_009993</name>
</gene>
<dbReference type="Pfam" id="PF02518">
    <property type="entry name" value="HATPase_c"/>
    <property type="match status" value="1"/>
</dbReference>
<dbReference type="InterPro" id="IPR003661">
    <property type="entry name" value="HisK_dim/P_dom"/>
</dbReference>
<dbReference type="SUPFAM" id="SSF52172">
    <property type="entry name" value="CheY-like"/>
    <property type="match status" value="1"/>
</dbReference>
<keyword evidence="5" id="KW-0418">Kinase</keyword>
<dbReference type="Gene3D" id="3.30.565.10">
    <property type="entry name" value="Histidine kinase-like ATPase, C-terminal domain"/>
    <property type="match status" value="1"/>
</dbReference>
<feature type="compositionally biased region" description="Polar residues" evidence="8">
    <location>
        <begin position="7"/>
        <end position="18"/>
    </location>
</feature>
<keyword evidence="9" id="KW-0472">Membrane</keyword>
<organism evidence="12 13">
    <name type="scientific">Solanum verrucosum</name>
    <dbReference type="NCBI Taxonomy" id="315347"/>
    <lineage>
        <taxon>Eukaryota</taxon>
        <taxon>Viridiplantae</taxon>
        <taxon>Streptophyta</taxon>
        <taxon>Embryophyta</taxon>
        <taxon>Tracheophyta</taxon>
        <taxon>Spermatophyta</taxon>
        <taxon>Magnoliopsida</taxon>
        <taxon>eudicotyledons</taxon>
        <taxon>Gunneridae</taxon>
        <taxon>Pentapetalae</taxon>
        <taxon>asterids</taxon>
        <taxon>lamiids</taxon>
        <taxon>Solanales</taxon>
        <taxon>Solanaceae</taxon>
        <taxon>Solanoideae</taxon>
        <taxon>Solaneae</taxon>
        <taxon>Solanum</taxon>
    </lineage>
</organism>
<evidence type="ECO:0000259" key="10">
    <source>
        <dbReference type="PROSITE" id="PS50109"/>
    </source>
</evidence>
<dbReference type="InterPro" id="IPR036097">
    <property type="entry name" value="HisK_dim/P_sf"/>
</dbReference>
<protein>
    <recommendedName>
        <fullName evidence="2">histidine kinase</fullName>
        <ecNumber evidence="2">2.7.13.3</ecNumber>
    </recommendedName>
</protein>
<keyword evidence="9" id="KW-0812">Transmembrane</keyword>
<dbReference type="PANTHER" id="PTHR43711:SF1">
    <property type="entry name" value="HISTIDINE KINASE 1"/>
    <property type="match status" value="1"/>
</dbReference>
<dbReference type="SUPFAM" id="SSF47384">
    <property type="entry name" value="Homodimeric domain of signal transducing histidine kinase"/>
    <property type="match status" value="1"/>
</dbReference>
<dbReference type="InterPro" id="IPR011006">
    <property type="entry name" value="CheY-like_superfamily"/>
</dbReference>
<dbReference type="PANTHER" id="PTHR43711">
    <property type="entry name" value="TWO-COMPONENT HISTIDINE KINASE"/>
    <property type="match status" value="1"/>
</dbReference>
<dbReference type="Pfam" id="PF00072">
    <property type="entry name" value="Response_reg"/>
    <property type="match status" value="1"/>
</dbReference>